<dbReference type="NCBIfam" id="NF005558">
    <property type="entry name" value="PRK07229.1"/>
    <property type="match status" value="1"/>
</dbReference>
<dbReference type="GO" id="GO:0046872">
    <property type="term" value="F:metal ion binding"/>
    <property type="evidence" value="ECO:0007669"/>
    <property type="project" value="UniProtKB-KW"/>
</dbReference>
<dbReference type="STRING" id="314278.NB231_14273"/>
<dbReference type="InterPro" id="IPR000573">
    <property type="entry name" value="AconitaseA/IPMdHydase_ssu_swvl"/>
</dbReference>
<dbReference type="SUPFAM" id="SSF52016">
    <property type="entry name" value="LeuD/IlvD-like"/>
    <property type="match status" value="1"/>
</dbReference>
<name>A4BL05_9GAMM</name>
<evidence type="ECO:0000256" key="3">
    <source>
        <dbReference type="ARBA" id="ARBA00023014"/>
    </source>
</evidence>
<dbReference type="PANTHER" id="PTHR43160:SF3">
    <property type="entry name" value="ACONITATE HYDRATASE, MITOCHONDRIAL"/>
    <property type="match status" value="1"/>
</dbReference>
<keyword evidence="7" id="KW-1185">Reference proteome</keyword>
<reference evidence="6 7" key="1">
    <citation type="submission" date="2006-02" db="EMBL/GenBank/DDBJ databases">
        <authorList>
            <person name="Waterbury J."/>
            <person name="Ferriera S."/>
            <person name="Johnson J."/>
            <person name="Kravitz S."/>
            <person name="Halpern A."/>
            <person name="Remington K."/>
            <person name="Beeson K."/>
            <person name="Tran B."/>
            <person name="Rogers Y.-H."/>
            <person name="Friedman R."/>
            <person name="Venter J.C."/>
        </authorList>
    </citation>
    <scope>NUCLEOTIDE SEQUENCE [LARGE SCALE GENOMIC DNA]</scope>
    <source>
        <strain evidence="6 7">Nb-231</strain>
    </source>
</reference>
<evidence type="ECO:0000259" key="4">
    <source>
        <dbReference type="Pfam" id="PF00330"/>
    </source>
</evidence>
<dbReference type="EMBL" id="AAOF01000001">
    <property type="protein sequence ID" value="EAR22993.1"/>
    <property type="molecule type" value="Genomic_DNA"/>
</dbReference>
<dbReference type="Proteomes" id="UP000003374">
    <property type="component" value="Unassembled WGS sequence"/>
</dbReference>
<dbReference type="eggNOG" id="COG1048">
    <property type="taxonomic scope" value="Bacteria"/>
</dbReference>
<feature type="domain" description="Aconitase/3-isopropylmalate dehydratase large subunit alpha/beta/alpha" evidence="4">
    <location>
        <begin position="31"/>
        <end position="293"/>
    </location>
</feature>
<gene>
    <name evidence="6" type="ORF">NB231_14273</name>
</gene>
<dbReference type="InterPro" id="IPR036008">
    <property type="entry name" value="Aconitase_4Fe-4S_dom"/>
</dbReference>
<keyword evidence="3" id="KW-0411">Iron-sulfur</keyword>
<dbReference type="PANTHER" id="PTHR43160">
    <property type="entry name" value="ACONITATE HYDRATASE B"/>
    <property type="match status" value="1"/>
</dbReference>
<evidence type="ECO:0000256" key="1">
    <source>
        <dbReference type="ARBA" id="ARBA00022723"/>
    </source>
</evidence>
<dbReference type="Pfam" id="PF00330">
    <property type="entry name" value="Aconitase"/>
    <property type="match status" value="2"/>
</dbReference>
<dbReference type="GO" id="GO:0003994">
    <property type="term" value="F:aconitate hydratase activity"/>
    <property type="evidence" value="ECO:0007669"/>
    <property type="project" value="TreeGrafter"/>
</dbReference>
<dbReference type="InterPro" id="IPR050926">
    <property type="entry name" value="Aconitase/IPM_isomerase"/>
</dbReference>
<dbReference type="GO" id="GO:0051539">
    <property type="term" value="F:4 iron, 4 sulfur cluster binding"/>
    <property type="evidence" value="ECO:0007669"/>
    <property type="project" value="TreeGrafter"/>
</dbReference>
<dbReference type="Gene3D" id="3.20.19.10">
    <property type="entry name" value="Aconitase, domain 4"/>
    <property type="match status" value="1"/>
</dbReference>
<dbReference type="HOGENOM" id="CLU_006714_2_3_6"/>
<dbReference type="NCBIfam" id="TIGR01342">
    <property type="entry name" value="acon_putative"/>
    <property type="match status" value="1"/>
</dbReference>
<sequence>MLVKWEAGLMAYTVAHKLIADHRLEGEMQPGAEIGLRIDQTLTQDATGTLAMQEFEAMGLARVRTELSAQYVDHNLLQVDFKNADDHLFLRSAARKFGLWFSPPGNGVSHPVHMQRFGAPGKTLLGSDSHTCAAGSLGMLAIGAGGLEVAMAMAGEPFYLKMPQIMGVCLTGKLPDWVSAKDVILEMLRRHGVAGGVGKIIEYYGPGLAELSAMDRHVIANMGAELGATTTVFPSDEQTRRFLRQQGREAEWRPLQADAGADYDVHETIDLAAIEPLIALPSSPGNVVPVREVAGRPIYQSYLGSSANPGLRDFGIAANMVAERQIAPGVSFDINPTSRQLLDSLIKFDLLSALLAAGARLHQTGCNGCIGMGQAPATGRISLRTVPRNFPGRSGTEEDAVYLCSPETAAASALTGVITDPRTLDRVYPRFVEPERLASAADVLQPPEEDGAAVELQKGPNIRGLPALEPLQDEIGGPVLLKAGDDVSTDEIMPAGVQVLALRSNIEAISRFAFSRLDESYYERAMEYQRHGSLIVAGNNYGQGSSREHAAVCPAYLGVRAVLAKSFARIHWQNLINFGVLPLQFRNPEDWQRIGQGDVLEIKGIHEALRQGDELRANNRTRDEVYLLRHSLSERQIEVLMHGSLINYVRHKHAA</sequence>
<dbReference type="InterPro" id="IPR015928">
    <property type="entry name" value="Aconitase/3IPM_dehydase_swvl"/>
</dbReference>
<organism evidence="6 7">
    <name type="scientific">Nitrococcus mobilis Nb-231</name>
    <dbReference type="NCBI Taxonomy" id="314278"/>
    <lineage>
        <taxon>Bacteria</taxon>
        <taxon>Pseudomonadati</taxon>
        <taxon>Pseudomonadota</taxon>
        <taxon>Gammaproteobacteria</taxon>
        <taxon>Chromatiales</taxon>
        <taxon>Ectothiorhodospiraceae</taxon>
        <taxon>Nitrococcus</taxon>
    </lineage>
</organism>
<dbReference type="InterPro" id="IPR015931">
    <property type="entry name" value="Acnase/IPM_dHydase_lsu_aba_1/3"/>
</dbReference>
<feature type="domain" description="Aconitase/3-isopropylmalate dehydratase large subunit alpha/beta/alpha" evidence="4">
    <location>
        <begin position="296"/>
        <end position="416"/>
    </location>
</feature>
<dbReference type="InterPro" id="IPR006250">
    <property type="entry name" value="Aconitase_put"/>
</dbReference>
<evidence type="ECO:0000313" key="6">
    <source>
        <dbReference type="EMBL" id="EAR22993.1"/>
    </source>
</evidence>
<proteinExistence type="predicted"/>
<keyword evidence="1" id="KW-0479">Metal-binding</keyword>
<evidence type="ECO:0000259" key="5">
    <source>
        <dbReference type="Pfam" id="PF00694"/>
    </source>
</evidence>
<dbReference type="Pfam" id="PF00694">
    <property type="entry name" value="Aconitase_C"/>
    <property type="match status" value="1"/>
</dbReference>
<dbReference type="PRINTS" id="PR00415">
    <property type="entry name" value="ACONITASE"/>
</dbReference>
<keyword evidence="2" id="KW-0408">Iron</keyword>
<comment type="caution">
    <text evidence="6">The sequence shown here is derived from an EMBL/GenBank/DDBJ whole genome shotgun (WGS) entry which is preliminary data.</text>
</comment>
<evidence type="ECO:0000256" key="2">
    <source>
        <dbReference type="ARBA" id="ARBA00023004"/>
    </source>
</evidence>
<dbReference type="InterPro" id="IPR001030">
    <property type="entry name" value="Acoase/IPM_deHydtase_lsu_aba"/>
</dbReference>
<dbReference type="Gene3D" id="3.30.499.10">
    <property type="entry name" value="Aconitase, domain 3"/>
    <property type="match status" value="2"/>
</dbReference>
<dbReference type="GO" id="GO:0005829">
    <property type="term" value="C:cytosol"/>
    <property type="evidence" value="ECO:0007669"/>
    <property type="project" value="TreeGrafter"/>
</dbReference>
<accession>A4BL05</accession>
<dbReference type="AlphaFoldDB" id="A4BL05"/>
<dbReference type="GO" id="GO:0006099">
    <property type="term" value="P:tricarboxylic acid cycle"/>
    <property type="evidence" value="ECO:0007669"/>
    <property type="project" value="TreeGrafter"/>
</dbReference>
<dbReference type="SUPFAM" id="SSF53732">
    <property type="entry name" value="Aconitase iron-sulfur domain"/>
    <property type="match status" value="1"/>
</dbReference>
<protein>
    <submittedName>
        <fullName evidence="6">Aconitate hydratase</fullName>
    </submittedName>
</protein>
<evidence type="ECO:0000313" key="7">
    <source>
        <dbReference type="Proteomes" id="UP000003374"/>
    </source>
</evidence>
<feature type="domain" description="Aconitase A/isopropylmalate dehydratase small subunit swivel" evidence="5">
    <location>
        <begin position="519"/>
        <end position="587"/>
    </location>
</feature>